<feature type="region of interest" description="Disordered" evidence="2">
    <location>
        <begin position="583"/>
        <end position="652"/>
    </location>
</feature>
<gene>
    <name evidence="4" type="primary">jg14967</name>
    <name evidence="4" type="ORF">PAEG_LOCUS24199</name>
</gene>
<evidence type="ECO:0000256" key="2">
    <source>
        <dbReference type="SAM" id="MobiDB-lite"/>
    </source>
</evidence>
<feature type="domain" description="U1-type" evidence="3">
    <location>
        <begin position="366"/>
        <end position="400"/>
    </location>
</feature>
<sequence length="904" mass="102359">MSRDFGRKDYYNRDSERSREWRDRNDYRYEKDRPLPRKRSRSPPPREVDKRRSRSPRKSEKELLDENILSEISKLPEPSELWDGQNQNNMQDTGYSAPPPPSIAPFASEGNYTGNYQPSYSGIYDDFPSVGSIPAPPPPDMSTWNQMSLPPPPTPPVYNIEDQIKKEAAIETEMRHQKAALSKQREDYIKKTAILKKELDTLKDQRNELRGDAKRSPSPDTKRFLKENTKLQLEIQNKLKTINNVVDMLNGIIGEQAPDVVESEEPPERGSKRKSRSPSGKKFNYVYYDPEMHWCRVCNEFPPTAKDYLNHLHSPAHHKSVASKMAAQHMEAPWHSVTGVNEGFPSFASAPTKRTPIRGLQFFVPSTAWYCKLCDQFIGDLHCASAHLKSLTHSKNYTGTGLLPQCEGPKAVGPVLIGEVAKNSCPNNKRVILYKADTWAGGQNFVEQNPHWETDWMSDRQKAFEKARAGNKAKPDDKPQYTAHTITFNKDGFHTKRKIDSPPPLAEAKKKKDKKKKSKRKRSSSSSSSSSSSASDSEPKKKKKNKKNKSAEKLTEWMSSIQMDRLNDNDRKLLDTIKIRIQQDKDDKRRSEPAVIDLCSTRDREEKNRARDKRDDRDRNRDSRTRDRNSRARDRNSRPRESRSRDDRDKRVTELQTNIEGCIGIFHKESPVKILNQKHTKVSTPQPPPPALPKDFQEALDIIFPSAEQHAEMGQQDLFSGIPGLGPGFPGIPGLMNPFPQMSILGQPPPHMMMGFDMNPSLFGPRPQLYDTHVPLVPNARQNKNKNAGPDKRHNNQNNRNVQNKNFNNRNNNKNNQNNNKNFNQNINKNNNASNNKNDIAPNSNAAQNNSLASNATSTANTTSATTTTNETKTAVAIAAAKHKEELDDLAMLGIDASDVGAGI</sequence>
<dbReference type="PANTHER" id="PTHR15577">
    <property type="entry name" value="ZINC FINGER CONTAINING PROTEIN"/>
    <property type="match status" value="1"/>
</dbReference>
<dbReference type="GO" id="GO:0008270">
    <property type="term" value="F:zinc ion binding"/>
    <property type="evidence" value="ECO:0007669"/>
    <property type="project" value="InterPro"/>
</dbReference>
<accession>A0A8S4SKC9</accession>
<proteinExistence type="predicted"/>
<keyword evidence="1" id="KW-0175">Coiled coil</keyword>
<dbReference type="InterPro" id="IPR055309">
    <property type="entry name" value="Znf318-like"/>
</dbReference>
<dbReference type="PANTHER" id="PTHR15577:SF2">
    <property type="entry name" value="ZINC FINGER PROTEIN 318"/>
    <property type="match status" value="1"/>
</dbReference>
<feature type="compositionally biased region" description="Basic and acidic residues" evidence="2">
    <location>
        <begin position="583"/>
        <end position="592"/>
    </location>
</feature>
<evidence type="ECO:0000259" key="3">
    <source>
        <dbReference type="SMART" id="SM00451"/>
    </source>
</evidence>
<dbReference type="GO" id="GO:0045893">
    <property type="term" value="P:positive regulation of DNA-templated transcription"/>
    <property type="evidence" value="ECO:0007669"/>
    <property type="project" value="TreeGrafter"/>
</dbReference>
<dbReference type="Proteomes" id="UP000838756">
    <property type="component" value="Unassembled WGS sequence"/>
</dbReference>
<dbReference type="EMBL" id="CAKXAJ010026216">
    <property type="protein sequence ID" value="CAH2262743.1"/>
    <property type="molecule type" value="Genomic_DNA"/>
</dbReference>
<evidence type="ECO:0000313" key="4">
    <source>
        <dbReference type="EMBL" id="CAH2262743.1"/>
    </source>
</evidence>
<evidence type="ECO:0000256" key="1">
    <source>
        <dbReference type="SAM" id="Coils"/>
    </source>
</evidence>
<dbReference type="GO" id="GO:0005654">
    <property type="term" value="C:nucleoplasm"/>
    <property type="evidence" value="ECO:0007669"/>
    <property type="project" value="TreeGrafter"/>
</dbReference>
<evidence type="ECO:0000313" key="5">
    <source>
        <dbReference type="Proteomes" id="UP000838756"/>
    </source>
</evidence>
<dbReference type="GO" id="GO:0045892">
    <property type="term" value="P:negative regulation of DNA-templated transcription"/>
    <property type="evidence" value="ECO:0007669"/>
    <property type="project" value="TreeGrafter"/>
</dbReference>
<comment type="caution">
    <text evidence="4">The sequence shown here is derived from an EMBL/GenBank/DDBJ whole genome shotgun (WGS) entry which is preliminary data.</text>
</comment>
<feature type="compositionally biased region" description="Low complexity" evidence="2">
    <location>
        <begin position="796"/>
        <end position="868"/>
    </location>
</feature>
<feature type="region of interest" description="Disordered" evidence="2">
    <location>
        <begin position="257"/>
        <end position="279"/>
    </location>
</feature>
<feature type="coiled-coil region" evidence="1">
    <location>
        <begin position="185"/>
        <end position="212"/>
    </location>
</feature>
<feature type="compositionally biased region" description="Basic and acidic residues" evidence="2">
    <location>
        <begin position="1"/>
        <end position="35"/>
    </location>
</feature>
<protein>
    <submittedName>
        <fullName evidence="4">Jg14967 protein</fullName>
    </submittedName>
</protein>
<dbReference type="OrthoDB" id="6930139at2759"/>
<dbReference type="AlphaFoldDB" id="A0A8S4SKC9"/>
<feature type="compositionally biased region" description="Basic and acidic residues" evidence="2">
    <location>
        <begin position="461"/>
        <end position="479"/>
    </location>
</feature>
<feature type="compositionally biased region" description="Low complexity" evidence="2">
    <location>
        <begin position="524"/>
        <end position="536"/>
    </location>
</feature>
<name>A0A8S4SKC9_9NEOP</name>
<feature type="region of interest" description="Disordered" evidence="2">
    <location>
        <begin position="461"/>
        <end position="554"/>
    </location>
</feature>
<feature type="compositionally biased region" description="Basic residues" evidence="2">
    <location>
        <begin position="509"/>
        <end position="523"/>
    </location>
</feature>
<dbReference type="GO" id="GO:0003676">
    <property type="term" value="F:nucleic acid binding"/>
    <property type="evidence" value="ECO:0007669"/>
    <property type="project" value="InterPro"/>
</dbReference>
<reference evidence="4" key="1">
    <citation type="submission" date="2022-03" db="EMBL/GenBank/DDBJ databases">
        <authorList>
            <person name="Lindestad O."/>
        </authorList>
    </citation>
    <scope>NUCLEOTIDE SEQUENCE</scope>
</reference>
<feature type="compositionally biased region" description="Basic and acidic residues" evidence="2">
    <location>
        <begin position="600"/>
        <end position="652"/>
    </location>
</feature>
<keyword evidence="5" id="KW-1185">Reference proteome</keyword>
<dbReference type="InterPro" id="IPR003604">
    <property type="entry name" value="Matrin/U1-like-C_Znf_C2H2"/>
</dbReference>
<feature type="compositionally biased region" description="Basic and acidic residues" evidence="2">
    <location>
        <begin position="491"/>
        <end position="500"/>
    </location>
</feature>
<dbReference type="SMART" id="SM00451">
    <property type="entry name" value="ZnF_U1"/>
    <property type="match status" value="2"/>
</dbReference>
<feature type="compositionally biased region" description="Polar residues" evidence="2">
    <location>
        <begin position="84"/>
        <end position="94"/>
    </location>
</feature>
<feature type="region of interest" description="Disordered" evidence="2">
    <location>
        <begin position="1"/>
        <end position="110"/>
    </location>
</feature>
<feature type="region of interest" description="Disordered" evidence="2">
    <location>
        <begin position="779"/>
        <end position="868"/>
    </location>
</feature>
<organism evidence="4 5">
    <name type="scientific">Pararge aegeria aegeria</name>
    <dbReference type="NCBI Taxonomy" id="348720"/>
    <lineage>
        <taxon>Eukaryota</taxon>
        <taxon>Metazoa</taxon>
        <taxon>Ecdysozoa</taxon>
        <taxon>Arthropoda</taxon>
        <taxon>Hexapoda</taxon>
        <taxon>Insecta</taxon>
        <taxon>Pterygota</taxon>
        <taxon>Neoptera</taxon>
        <taxon>Endopterygota</taxon>
        <taxon>Lepidoptera</taxon>
        <taxon>Glossata</taxon>
        <taxon>Ditrysia</taxon>
        <taxon>Papilionoidea</taxon>
        <taxon>Nymphalidae</taxon>
        <taxon>Satyrinae</taxon>
        <taxon>Satyrini</taxon>
        <taxon>Parargina</taxon>
        <taxon>Pararge</taxon>
    </lineage>
</organism>
<feature type="domain" description="U1-type" evidence="3">
    <location>
        <begin position="290"/>
        <end position="324"/>
    </location>
</feature>